<proteinExistence type="predicted"/>
<comment type="caution">
    <text evidence="2">The sequence shown here is derived from an EMBL/GenBank/DDBJ whole genome shotgun (WGS) entry which is preliminary data.</text>
</comment>
<gene>
    <name evidence="2" type="ORF">ACFQZX_08865</name>
</gene>
<dbReference type="RefSeq" id="WP_377113946.1">
    <property type="nucleotide sequence ID" value="NZ_JBHTHZ010000005.1"/>
</dbReference>
<feature type="domain" description="Fibrobacter succinogenes major paralogous" evidence="1">
    <location>
        <begin position="41"/>
        <end position="198"/>
    </location>
</feature>
<evidence type="ECO:0000259" key="1">
    <source>
        <dbReference type="Pfam" id="PF09603"/>
    </source>
</evidence>
<name>A0ABW3ARQ7_9SPHI</name>
<evidence type="ECO:0000313" key="2">
    <source>
        <dbReference type="EMBL" id="MFD0793727.1"/>
    </source>
</evidence>
<dbReference type="EMBL" id="JBHTHZ010000005">
    <property type="protein sequence ID" value="MFD0793727.1"/>
    <property type="molecule type" value="Genomic_DNA"/>
</dbReference>
<dbReference type="Pfam" id="PF09603">
    <property type="entry name" value="Fib_succ_major"/>
    <property type="match status" value="1"/>
</dbReference>
<sequence>MRSRYYLTGLLFIILFNSSCKKEETIDDTHIKLYGKTYNIVKIGGKSWTNANFEGAEGVYRDNNNHPEYGKFYTYAEVKALKLPKGWRLPTKKDFVDLTKAIGVTDVNDQIIDVTSLKKLTSSTLWRYIPGNNQSGFNAYPGGYYFDSVPSIDGTIAQFWTAEGLGFRIQENYNNNLKLMFYSDNDDPGIRYNIRFIKD</sequence>
<reference evidence="3" key="1">
    <citation type="journal article" date="2019" name="Int. J. Syst. Evol. Microbiol.">
        <title>The Global Catalogue of Microorganisms (GCM) 10K type strain sequencing project: providing services to taxonomists for standard genome sequencing and annotation.</title>
        <authorList>
            <consortium name="The Broad Institute Genomics Platform"/>
            <consortium name="The Broad Institute Genome Sequencing Center for Infectious Disease"/>
            <person name="Wu L."/>
            <person name="Ma J."/>
        </authorList>
    </citation>
    <scope>NUCLEOTIDE SEQUENCE [LARGE SCALE GENOMIC DNA]</scope>
    <source>
        <strain evidence="3">CCUG 61484</strain>
    </source>
</reference>
<dbReference type="InterPro" id="IPR011871">
    <property type="entry name" value="Fib_succ_major"/>
</dbReference>
<dbReference type="NCBIfam" id="TIGR02145">
    <property type="entry name" value="Fib_succ_major"/>
    <property type="match status" value="1"/>
</dbReference>
<evidence type="ECO:0000313" key="3">
    <source>
        <dbReference type="Proteomes" id="UP001597010"/>
    </source>
</evidence>
<protein>
    <submittedName>
        <fullName evidence="2">FISUMP domain-containing protein</fullName>
    </submittedName>
</protein>
<dbReference type="Proteomes" id="UP001597010">
    <property type="component" value="Unassembled WGS sequence"/>
</dbReference>
<accession>A0ABW3ARQ7</accession>
<keyword evidence="3" id="KW-1185">Reference proteome</keyword>
<organism evidence="2 3">
    <name type="scientific">Mucilaginibacter litoreus</name>
    <dbReference type="NCBI Taxonomy" id="1048221"/>
    <lineage>
        <taxon>Bacteria</taxon>
        <taxon>Pseudomonadati</taxon>
        <taxon>Bacteroidota</taxon>
        <taxon>Sphingobacteriia</taxon>
        <taxon>Sphingobacteriales</taxon>
        <taxon>Sphingobacteriaceae</taxon>
        <taxon>Mucilaginibacter</taxon>
    </lineage>
</organism>